<dbReference type="Pfam" id="PF21598">
    <property type="entry name" value="PvuRts1I-like_N"/>
    <property type="match status" value="1"/>
</dbReference>
<evidence type="ECO:0000259" key="1">
    <source>
        <dbReference type="Pfam" id="PF21598"/>
    </source>
</evidence>
<dbReference type="EMBL" id="FOGT01000007">
    <property type="protein sequence ID" value="SES08190.1"/>
    <property type="molecule type" value="Genomic_DNA"/>
</dbReference>
<name>A0A1H9UF54_9BACI</name>
<dbReference type="Proteomes" id="UP000198571">
    <property type="component" value="Unassembled WGS sequence"/>
</dbReference>
<reference evidence="3" key="1">
    <citation type="submission" date="2016-10" db="EMBL/GenBank/DDBJ databases">
        <authorList>
            <person name="Varghese N."/>
            <person name="Submissions S."/>
        </authorList>
    </citation>
    <scope>NUCLEOTIDE SEQUENCE [LARGE SCALE GENOMIC DNA]</scope>
    <source>
        <strain evidence="3">S9</strain>
    </source>
</reference>
<dbReference type="InterPro" id="IPR048797">
    <property type="entry name" value="PvuRts1I-like_N"/>
</dbReference>
<sequence>MYFPQLHIGVEVDEAHDKQQVAADELRMDDIIASVNEEAMDDFLCLRVDATQSIEAIEQQITEVVAVIQERAANKELS</sequence>
<keyword evidence="3" id="KW-1185">Reference proteome</keyword>
<gene>
    <name evidence="2" type="ORF">SAMN05518684_107183</name>
</gene>
<accession>A0A1H9UF54</accession>
<dbReference type="AlphaFoldDB" id="A0A1H9UF54"/>
<feature type="domain" description="Restriction endonuclease PvuRts1 I-like N-terminal" evidence="1">
    <location>
        <begin position="1"/>
        <end position="46"/>
    </location>
</feature>
<organism evidence="2 3">
    <name type="scientific">Salipaludibacillus aurantiacus</name>
    <dbReference type="NCBI Taxonomy" id="1601833"/>
    <lineage>
        <taxon>Bacteria</taxon>
        <taxon>Bacillati</taxon>
        <taxon>Bacillota</taxon>
        <taxon>Bacilli</taxon>
        <taxon>Bacillales</taxon>
        <taxon>Bacillaceae</taxon>
    </lineage>
</organism>
<evidence type="ECO:0000313" key="3">
    <source>
        <dbReference type="Proteomes" id="UP000198571"/>
    </source>
</evidence>
<evidence type="ECO:0000313" key="2">
    <source>
        <dbReference type="EMBL" id="SES08190.1"/>
    </source>
</evidence>
<protein>
    <recommendedName>
        <fullName evidence="1">Restriction endonuclease PvuRts1 I-like N-terminal domain-containing protein</fullName>
    </recommendedName>
</protein>
<proteinExistence type="predicted"/>